<dbReference type="EMBL" id="JACHEJ010000005">
    <property type="protein sequence ID" value="MBB6180371.1"/>
    <property type="molecule type" value="Genomic_DNA"/>
</dbReference>
<dbReference type="SUPFAM" id="SSF48452">
    <property type="entry name" value="TPR-like"/>
    <property type="match status" value="1"/>
</dbReference>
<proteinExistence type="predicted"/>
<dbReference type="AlphaFoldDB" id="A0A7W9Z0D2"/>
<accession>A0A7W9Z0D2</accession>
<reference evidence="1 2" key="1">
    <citation type="submission" date="2020-08" db="EMBL/GenBank/DDBJ databases">
        <title>Genomic Encyclopedia of Type Strains, Phase IV (KMG-IV): sequencing the most valuable type-strain genomes for metagenomic binning, comparative biology and taxonomic classification.</title>
        <authorList>
            <person name="Goeker M."/>
        </authorList>
    </citation>
    <scope>NUCLEOTIDE SEQUENCE [LARGE SCALE GENOMIC DNA]</scope>
    <source>
        <strain evidence="1 2">DSM 102134</strain>
    </source>
</reference>
<dbReference type="InterPro" id="IPR011990">
    <property type="entry name" value="TPR-like_helical_dom_sf"/>
</dbReference>
<gene>
    <name evidence="1" type="ORF">HNQ75_002350</name>
</gene>
<name>A0A7W9Z0D2_9HYPH</name>
<dbReference type="Gene3D" id="1.25.40.10">
    <property type="entry name" value="Tetratricopeptide repeat domain"/>
    <property type="match status" value="1"/>
</dbReference>
<keyword evidence="2" id="KW-1185">Reference proteome</keyword>
<protein>
    <submittedName>
        <fullName evidence="1">Aryl-alcohol dehydrogenase-like predicted oxidoreductase</fullName>
    </submittedName>
</protein>
<evidence type="ECO:0000313" key="2">
    <source>
        <dbReference type="Proteomes" id="UP000535501"/>
    </source>
</evidence>
<dbReference type="RefSeq" id="WP_077548450.1">
    <property type="nucleotide sequence ID" value="NZ_JACHEJ010000005.1"/>
</dbReference>
<organism evidence="1 2">
    <name type="scientific">Pseudorhizobium flavum</name>
    <dbReference type="NCBI Taxonomy" id="1335061"/>
    <lineage>
        <taxon>Bacteria</taxon>
        <taxon>Pseudomonadati</taxon>
        <taxon>Pseudomonadota</taxon>
        <taxon>Alphaproteobacteria</taxon>
        <taxon>Hyphomicrobiales</taxon>
        <taxon>Rhizobiaceae</taxon>
        <taxon>Rhizobium/Agrobacterium group</taxon>
        <taxon>Pseudorhizobium</taxon>
    </lineage>
</organism>
<dbReference type="Proteomes" id="UP000535501">
    <property type="component" value="Unassembled WGS sequence"/>
</dbReference>
<evidence type="ECO:0000313" key="1">
    <source>
        <dbReference type="EMBL" id="MBB6180371.1"/>
    </source>
</evidence>
<sequence length="218" mass="24835">MRQLKLFSMSFACLIAALGSLAILSQELDVLLQPQRTEPSFFNQIASRPPPYGPSSYSKKITLIDCTYALLNLHRVETPEKAAAVARSCERLSDSMTATMPTNAHAWYVKALAHARLGETDAFLASYRKSRELGPNEQWLAENRTRLAEEMYAELDEESRRLHEADLKLLANSPRGTRTLAARYATNEEFRERIIQIVERLPPDRQRAFLQNVRSVLR</sequence>
<comment type="caution">
    <text evidence="1">The sequence shown here is derived from an EMBL/GenBank/DDBJ whole genome shotgun (WGS) entry which is preliminary data.</text>
</comment>